<dbReference type="Gene3D" id="3.40.50.300">
    <property type="entry name" value="P-loop containing nucleotide triphosphate hydrolases"/>
    <property type="match status" value="1"/>
</dbReference>
<dbReference type="InterPro" id="IPR027417">
    <property type="entry name" value="P-loop_NTPase"/>
</dbReference>
<keyword evidence="1" id="KW-0808">Transferase</keyword>
<dbReference type="PANTHER" id="PTHR12788">
    <property type="entry name" value="PROTEIN-TYROSINE SULFOTRANSFERASE 2"/>
    <property type="match status" value="1"/>
</dbReference>
<dbReference type="AlphaFoldDB" id="A0A0K0GQJ5"/>
<dbReference type="KEGG" id="xop:PXO_02985"/>
<reference evidence="2 3" key="1">
    <citation type="journal article" date="2008" name="BMC Genomics">
        <title>Genome sequence and rapid evolution of the rice pathogen Xanthomonas oryzae pv. oryzae PXO99A.</title>
        <authorList>
            <person name="Salzberg S.L."/>
            <person name="Sommer D.D."/>
            <person name="Schatz M.C."/>
            <person name="Phillippy A.M."/>
            <person name="Rabinowicz P.D."/>
            <person name="Tsuge S."/>
            <person name="Furutani A."/>
            <person name="Ochiai H."/>
            <person name="Delcher A.L."/>
            <person name="Kelley D."/>
            <person name="Madupu R."/>
            <person name="Puiu D."/>
            <person name="Radune D."/>
            <person name="Shumway M."/>
            <person name="Trapnell C."/>
            <person name="Aparna G."/>
            <person name="Jha G."/>
            <person name="Pandey A."/>
            <person name="Patil P.B."/>
            <person name="Ishihara H."/>
            <person name="Meyer D.F."/>
            <person name="Szurek B."/>
            <person name="Verdier V."/>
            <person name="Koebnik R."/>
            <person name="Dow J.M."/>
            <person name="Ryan R.P."/>
            <person name="Hirata H."/>
            <person name="Tsuyumu S."/>
            <person name="Won Lee S."/>
            <person name="Seo Y.S."/>
            <person name="Sriariyanum M."/>
            <person name="Ronald P.C."/>
            <person name="Sonti R.V."/>
            <person name="Van Sluys M.A."/>
            <person name="Leach J.E."/>
            <person name="White F.F."/>
            <person name="Bogdanove A.J."/>
        </authorList>
    </citation>
    <scope>NUCLEOTIDE SEQUENCE [LARGE SCALE GENOMIC DNA]</scope>
    <source>
        <strain evidence="2 3">PXO99A</strain>
    </source>
</reference>
<evidence type="ECO:0000313" key="3">
    <source>
        <dbReference type="Proteomes" id="UP000001740"/>
    </source>
</evidence>
<sequence length="232" mass="26488">MLCGQFAKSDTLISVAGTVLPRIGFRQDEIFTRFGMMLDDLFTSYARREGKSKWINKELFCAKKLDIVDAMFDYRANFIFIHRHGFDVALSGYNRFIKRDGFAVGSRSGFSLESFLDEWISNNEAILDFARRVGDRCLTLRYQDLVETPDKAGRQIFSFLGEKWPDAGFSGLRDFRWKGYMGDNKIFSRGSDPEAVGAPSEWKRWPAGVLHSLGRRANGTLMRLGYDVVKSV</sequence>
<dbReference type="HOGENOM" id="CLU_1194515_0_0_6"/>
<dbReference type="Pfam" id="PF13469">
    <property type="entry name" value="Sulfotransfer_3"/>
    <property type="match status" value="1"/>
</dbReference>
<organism evidence="2 3">
    <name type="scientific">Xanthomonas oryzae pv. oryzae (strain PXO99A)</name>
    <dbReference type="NCBI Taxonomy" id="360094"/>
    <lineage>
        <taxon>Bacteria</taxon>
        <taxon>Pseudomonadati</taxon>
        <taxon>Pseudomonadota</taxon>
        <taxon>Gammaproteobacteria</taxon>
        <taxon>Lysobacterales</taxon>
        <taxon>Lysobacteraceae</taxon>
        <taxon>Xanthomonas</taxon>
    </lineage>
</organism>
<evidence type="ECO:0000313" key="2">
    <source>
        <dbReference type="EMBL" id="ACD61233.1"/>
    </source>
</evidence>
<gene>
    <name evidence="2" type="ordered locus">PXO_02985</name>
</gene>
<accession>A0A0K0GQJ5</accession>
<proteinExistence type="predicted"/>
<dbReference type="eggNOG" id="ENOG502ZX5A">
    <property type="taxonomic scope" value="Bacteria"/>
</dbReference>
<dbReference type="EMBL" id="CP000967">
    <property type="protein sequence ID" value="ACD61233.1"/>
    <property type="molecule type" value="Genomic_DNA"/>
</dbReference>
<dbReference type="GO" id="GO:0008476">
    <property type="term" value="F:protein-tyrosine sulfotransferase activity"/>
    <property type="evidence" value="ECO:0007669"/>
    <property type="project" value="InterPro"/>
</dbReference>
<dbReference type="Proteomes" id="UP000001740">
    <property type="component" value="Chromosome"/>
</dbReference>
<dbReference type="PANTHER" id="PTHR12788:SF10">
    <property type="entry name" value="PROTEIN-TYROSINE SULFOTRANSFERASE"/>
    <property type="match status" value="1"/>
</dbReference>
<dbReference type="SUPFAM" id="SSF52540">
    <property type="entry name" value="P-loop containing nucleoside triphosphate hydrolases"/>
    <property type="match status" value="1"/>
</dbReference>
<dbReference type="InterPro" id="IPR026634">
    <property type="entry name" value="TPST-like"/>
</dbReference>
<name>A0A0K0GQJ5_XANOP</name>
<protein>
    <submittedName>
        <fullName evidence="2">TPR repeat</fullName>
    </submittedName>
</protein>
<evidence type="ECO:0000256" key="1">
    <source>
        <dbReference type="ARBA" id="ARBA00022679"/>
    </source>
</evidence>